<dbReference type="GO" id="GO:0006260">
    <property type="term" value="P:DNA replication"/>
    <property type="evidence" value="ECO:0007669"/>
    <property type="project" value="UniProtKB-KW"/>
</dbReference>
<dbReference type="CDD" id="cd03425">
    <property type="entry name" value="NUDIX_MutT_NudA_like"/>
    <property type="match status" value="1"/>
</dbReference>
<comment type="catalytic activity">
    <reaction evidence="10">
        <text>8-oxo-dGTP + H2O = 8-oxo-dGMP + diphosphate + H(+)</text>
        <dbReference type="Rhea" id="RHEA:31575"/>
        <dbReference type="ChEBI" id="CHEBI:15377"/>
        <dbReference type="ChEBI" id="CHEBI:15378"/>
        <dbReference type="ChEBI" id="CHEBI:33019"/>
        <dbReference type="ChEBI" id="CHEBI:63224"/>
        <dbReference type="ChEBI" id="CHEBI:77896"/>
        <dbReference type="EC" id="3.6.1.55"/>
    </reaction>
</comment>
<dbReference type="PROSITE" id="PS00893">
    <property type="entry name" value="NUDIX_BOX"/>
    <property type="match status" value="1"/>
</dbReference>
<dbReference type="GO" id="GO:0008413">
    <property type="term" value="F:8-oxo-7,8-dihydroguanosine triphosphate pyrophosphatase activity"/>
    <property type="evidence" value="ECO:0007669"/>
    <property type="project" value="TreeGrafter"/>
</dbReference>
<evidence type="ECO:0000256" key="1">
    <source>
        <dbReference type="ARBA" id="ARBA00001946"/>
    </source>
</evidence>
<evidence type="ECO:0000256" key="6">
    <source>
        <dbReference type="ARBA" id="ARBA00022763"/>
    </source>
</evidence>
<dbReference type="InterPro" id="IPR047127">
    <property type="entry name" value="MutT-like"/>
</dbReference>
<keyword evidence="9" id="KW-0234">DNA repair</keyword>
<comment type="cofactor">
    <cofactor evidence="1">
        <name>Mg(2+)</name>
        <dbReference type="ChEBI" id="CHEBI:18420"/>
    </cofactor>
</comment>
<dbReference type="InterPro" id="IPR000086">
    <property type="entry name" value="NUDIX_hydrolase_dom"/>
</dbReference>
<dbReference type="SUPFAM" id="SSF55811">
    <property type="entry name" value="Nudix"/>
    <property type="match status" value="1"/>
</dbReference>
<evidence type="ECO:0000259" key="12">
    <source>
        <dbReference type="PROSITE" id="PS51462"/>
    </source>
</evidence>
<dbReference type="GO" id="GO:0035539">
    <property type="term" value="F:8-oxo-7,8-dihydrodeoxyguanosine triphosphate pyrophosphatase activity"/>
    <property type="evidence" value="ECO:0007669"/>
    <property type="project" value="UniProtKB-EC"/>
</dbReference>
<proteinExistence type="inferred from homology"/>
<evidence type="ECO:0000256" key="2">
    <source>
        <dbReference type="ARBA" id="ARBA00005582"/>
    </source>
</evidence>
<dbReference type="EC" id="3.6.1.55" evidence="11"/>
<evidence type="ECO:0000256" key="4">
    <source>
        <dbReference type="ARBA" id="ARBA00022705"/>
    </source>
</evidence>
<gene>
    <name evidence="13" type="ORF">METZ01_LOCUS280673</name>
</gene>
<evidence type="ECO:0000256" key="7">
    <source>
        <dbReference type="ARBA" id="ARBA00022801"/>
    </source>
</evidence>
<keyword evidence="8" id="KW-0460">Magnesium</keyword>
<reference evidence="13" key="1">
    <citation type="submission" date="2018-05" db="EMBL/GenBank/DDBJ databases">
        <authorList>
            <person name="Lanie J.A."/>
            <person name="Ng W.-L."/>
            <person name="Kazmierczak K.M."/>
            <person name="Andrzejewski T.M."/>
            <person name="Davidsen T.M."/>
            <person name="Wayne K.J."/>
            <person name="Tettelin H."/>
            <person name="Glass J.I."/>
            <person name="Rusch D."/>
            <person name="Podicherti R."/>
            <person name="Tsui H.-C.T."/>
            <person name="Winkler M.E."/>
        </authorList>
    </citation>
    <scope>NUCLEOTIDE SEQUENCE</scope>
</reference>
<keyword evidence="3" id="KW-0515">Mutator protein</keyword>
<dbReference type="Pfam" id="PF00293">
    <property type="entry name" value="NUDIX"/>
    <property type="match status" value="1"/>
</dbReference>
<keyword evidence="6" id="KW-0227">DNA damage</keyword>
<evidence type="ECO:0000256" key="11">
    <source>
        <dbReference type="ARBA" id="ARBA00038905"/>
    </source>
</evidence>
<keyword evidence="5" id="KW-0479">Metal-binding</keyword>
<dbReference type="InterPro" id="IPR020084">
    <property type="entry name" value="NUDIX_hydrolase_CS"/>
</dbReference>
<name>A0A382KU50_9ZZZZ</name>
<sequence length="125" mass="14732">MNLFNVVAAIIIKNNLYFIAQRNKKKHLGLKWEFPGGKVNINESNEEALKREIKEELNIIIDVKNKIAKKIYQDKKINIILHYYICHIKNGNIRLNEHENSKWLKKENLSKYDFVKGDKAILSLL</sequence>
<keyword evidence="7" id="KW-0378">Hydrolase</keyword>
<dbReference type="PRINTS" id="PR00502">
    <property type="entry name" value="NUDIXFAMILY"/>
</dbReference>
<evidence type="ECO:0000256" key="8">
    <source>
        <dbReference type="ARBA" id="ARBA00022842"/>
    </source>
</evidence>
<dbReference type="PANTHER" id="PTHR47707:SF1">
    <property type="entry name" value="NUDIX HYDROLASE FAMILY PROTEIN"/>
    <property type="match status" value="1"/>
</dbReference>
<dbReference type="InterPro" id="IPR015797">
    <property type="entry name" value="NUDIX_hydrolase-like_dom_sf"/>
</dbReference>
<evidence type="ECO:0000256" key="10">
    <source>
        <dbReference type="ARBA" id="ARBA00035861"/>
    </source>
</evidence>
<dbReference type="EMBL" id="UINC01082756">
    <property type="protein sequence ID" value="SVC27819.1"/>
    <property type="molecule type" value="Genomic_DNA"/>
</dbReference>
<feature type="domain" description="Nudix hydrolase" evidence="12">
    <location>
        <begin position="2"/>
        <end position="125"/>
    </location>
</feature>
<evidence type="ECO:0000256" key="9">
    <source>
        <dbReference type="ARBA" id="ARBA00023204"/>
    </source>
</evidence>
<dbReference type="GO" id="GO:0044716">
    <property type="term" value="F:8-oxo-GDP phosphatase activity"/>
    <property type="evidence" value="ECO:0007669"/>
    <property type="project" value="TreeGrafter"/>
</dbReference>
<evidence type="ECO:0000256" key="3">
    <source>
        <dbReference type="ARBA" id="ARBA00022457"/>
    </source>
</evidence>
<dbReference type="PANTHER" id="PTHR47707">
    <property type="entry name" value="8-OXO-DGTP DIPHOSPHATASE"/>
    <property type="match status" value="1"/>
</dbReference>
<dbReference type="AlphaFoldDB" id="A0A382KU50"/>
<keyword evidence="4" id="KW-0235">DNA replication</keyword>
<dbReference type="GO" id="GO:0006281">
    <property type="term" value="P:DNA repair"/>
    <property type="evidence" value="ECO:0007669"/>
    <property type="project" value="UniProtKB-KW"/>
</dbReference>
<dbReference type="GO" id="GO:0046872">
    <property type="term" value="F:metal ion binding"/>
    <property type="evidence" value="ECO:0007669"/>
    <property type="project" value="UniProtKB-KW"/>
</dbReference>
<accession>A0A382KU50</accession>
<comment type="similarity">
    <text evidence="2">Belongs to the Nudix hydrolase family.</text>
</comment>
<evidence type="ECO:0000256" key="5">
    <source>
        <dbReference type="ARBA" id="ARBA00022723"/>
    </source>
</evidence>
<protein>
    <recommendedName>
        <fullName evidence="11">8-oxo-dGTP diphosphatase</fullName>
        <ecNumber evidence="11">3.6.1.55</ecNumber>
    </recommendedName>
</protein>
<dbReference type="InterPro" id="IPR020476">
    <property type="entry name" value="Nudix_hydrolase"/>
</dbReference>
<dbReference type="Gene3D" id="3.90.79.10">
    <property type="entry name" value="Nucleoside Triphosphate Pyrophosphohydrolase"/>
    <property type="match status" value="1"/>
</dbReference>
<dbReference type="PROSITE" id="PS51462">
    <property type="entry name" value="NUDIX"/>
    <property type="match status" value="1"/>
</dbReference>
<dbReference type="GO" id="GO:0044715">
    <property type="term" value="F:8-oxo-dGDP phosphatase activity"/>
    <property type="evidence" value="ECO:0007669"/>
    <property type="project" value="TreeGrafter"/>
</dbReference>
<organism evidence="13">
    <name type="scientific">marine metagenome</name>
    <dbReference type="NCBI Taxonomy" id="408172"/>
    <lineage>
        <taxon>unclassified sequences</taxon>
        <taxon>metagenomes</taxon>
        <taxon>ecological metagenomes</taxon>
    </lineage>
</organism>
<evidence type="ECO:0000313" key="13">
    <source>
        <dbReference type="EMBL" id="SVC27819.1"/>
    </source>
</evidence>